<accession>A0A1G7N8I8</accession>
<feature type="binding site" evidence="8">
    <location>
        <position position="53"/>
    </location>
    <ligand>
        <name>Fe cation</name>
        <dbReference type="ChEBI" id="CHEBI:24875"/>
        <label>1</label>
    </ligand>
</feature>
<dbReference type="OrthoDB" id="9801481at2"/>
<feature type="binding site" evidence="8">
    <location>
        <position position="50"/>
    </location>
    <ligand>
        <name>Fe cation</name>
        <dbReference type="ChEBI" id="CHEBI:24875"/>
        <label>1</label>
    </ligand>
</feature>
<keyword evidence="12" id="KW-1185">Reference proteome</keyword>
<dbReference type="InterPro" id="IPR008331">
    <property type="entry name" value="Ferritin_DPS_dom"/>
</dbReference>
<comment type="subcellular location">
    <subcellularLocation>
        <location evidence="9">Cytoplasm</location>
    </subcellularLocation>
</comment>
<evidence type="ECO:0000313" key="12">
    <source>
        <dbReference type="Proteomes" id="UP000243333"/>
    </source>
</evidence>
<feature type="binding site" evidence="8">
    <location>
        <position position="127"/>
    </location>
    <ligand>
        <name>Fe cation</name>
        <dbReference type="ChEBI" id="CHEBI:24875"/>
        <label>1</label>
    </ligand>
</feature>
<dbReference type="GO" id="GO:0005829">
    <property type="term" value="C:cytosol"/>
    <property type="evidence" value="ECO:0007669"/>
    <property type="project" value="TreeGrafter"/>
</dbReference>
<gene>
    <name evidence="11" type="ORF">SAMN05660235_02464</name>
</gene>
<dbReference type="InterPro" id="IPR041719">
    <property type="entry name" value="Ferritin_prok"/>
</dbReference>
<evidence type="ECO:0000256" key="1">
    <source>
        <dbReference type="ARBA" id="ARBA00002485"/>
    </source>
</evidence>
<keyword evidence="4 8" id="KW-0479">Metal-binding</keyword>
<organism evidence="11 12">
    <name type="scientific">Sporolituus thermophilus DSM 23256</name>
    <dbReference type="NCBI Taxonomy" id="1123285"/>
    <lineage>
        <taxon>Bacteria</taxon>
        <taxon>Bacillati</taxon>
        <taxon>Bacillota</taxon>
        <taxon>Negativicutes</taxon>
        <taxon>Selenomonadales</taxon>
        <taxon>Sporomusaceae</taxon>
        <taxon>Sporolituus</taxon>
    </lineage>
</organism>
<dbReference type="AlphaFoldDB" id="A0A1G7N8I8"/>
<dbReference type="InterPro" id="IPR001519">
    <property type="entry name" value="Ferritin"/>
</dbReference>
<dbReference type="PANTHER" id="PTHR11431:SF127">
    <property type="entry name" value="BACTERIAL NON-HEME FERRITIN"/>
    <property type="match status" value="1"/>
</dbReference>
<reference evidence="12" key="1">
    <citation type="submission" date="2016-10" db="EMBL/GenBank/DDBJ databases">
        <authorList>
            <person name="Varghese N."/>
            <person name="Submissions S."/>
        </authorList>
    </citation>
    <scope>NUCLEOTIDE SEQUENCE [LARGE SCALE GENOMIC DNA]</scope>
    <source>
        <strain evidence="12">DSM 23256</strain>
    </source>
</reference>
<keyword evidence="3 9" id="KW-0409">Iron storage</keyword>
<dbReference type="GO" id="GO:0042802">
    <property type="term" value="F:identical protein binding"/>
    <property type="evidence" value="ECO:0007669"/>
    <property type="project" value="UniProtKB-ARBA"/>
</dbReference>
<comment type="similarity">
    <text evidence="2 9">Belongs to the ferritin family. Prokaryotic subfamily.</text>
</comment>
<dbReference type="EC" id="1.16.3.2" evidence="9"/>
<evidence type="ECO:0000256" key="2">
    <source>
        <dbReference type="ARBA" id="ARBA00006950"/>
    </source>
</evidence>
<dbReference type="PANTHER" id="PTHR11431">
    <property type="entry name" value="FERRITIN"/>
    <property type="match status" value="1"/>
</dbReference>
<evidence type="ECO:0000256" key="3">
    <source>
        <dbReference type="ARBA" id="ARBA00022434"/>
    </source>
</evidence>
<sequence>MISAKMQDALNRQIQAEFQSAYLYLAMSAYCESKNLKGFAHWLKVQYQEETSHALKILNYLLERGGVVELKAIEAPSAEFGSPAEVFEKVLAHEQHVTSLINKLYETAVEEKDLATQVFLQWFITEQVEEEASASDVLERIKMIGDRSSAILYLDKELGKREG</sequence>
<dbReference type="InterPro" id="IPR012347">
    <property type="entry name" value="Ferritin-like"/>
</dbReference>
<evidence type="ECO:0000256" key="7">
    <source>
        <dbReference type="ARBA" id="ARBA00048035"/>
    </source>
</evidence>
<dbReference type="PROSITE" id="PS50905">
    <property type="entry name" value="FERRITIN_LIKE"/>
    <property type="match status" value="1"/>
</dbReference>
<evidence type="ECO:0000259" key="10">
    <source>
        <dbReference type="PROSITE" id="PS50905"/>
    </source>
</evidence>
<feature type="binding site" evidence="8">
    <location>
        <position position="17"/>
    </location>
    <ligand>
        <name>Fe cation</name>
        <dbReference type="ChEBI" id="CHEBI:24875"/>
        <label>1</label>
    </ligand>
</feature>
<dbReference type="InterPro" id="IPR009078">
    <property type="entry name" value="Ferritin-like_SF"/>
</dbReference>
<dbReference type="STRING" id="1123285.SAMN05660235_02464"/>
<feature type="binding site" evidence="8">
    <location>
        <position position="94"/>
    </location>
    <ligand>
        <name>Fe cation</name>
        <dbReference type="ChEBI" id="CHEBI:24875"/>
        <label>1</label>
    </ligand>
</feature>
<dbReference type="EMBL" id="FNBU01000022">
    <property type="protein sequence ID" value="SDF70363.1"/>
    <property type="molecule type" value="Genomic_DNA"/>
</dbReference>
<dbReference type="RefSeq" id="WP_093691296.1">
    <property type="nucleotide sequence ID" value="NZ_FNBU01000022.1"/>
</dbReference>
<keyword evidence="9" id="KW-0963">Cytoplasm</keyword>
<proteinExistence type="inferred from homology"/>
<dbReference type="Pfam" id="PF00210">
    <property type="entry name" value="Ferritin"/>
    <property type="match status" value="1"/>
</dbReference>
<keyword evidence="5" id="KW-0560">Oxidoreductase</keyword>
<keyword evidence="6 8" id="KW-0408">Iron</keyword>
<dbReference type="SUPFAM" id="SSF47240">
    <property type="entry name" value="Ferritin-like"/>
    <property type="match status" value="1"/>
</dbReference>
<feature type="domain" description="Ferritin-like diiron" evidence="10">
    <location>
        <begin position="1"/>
        <end position="145"/>
    </location>
</feature>
<evidence type="ECO:0000256" key="4">
    <source>
        <dbReference type="ARBA" id="ARBA00022723"/>
    </source>
</evidence>
<evidence type="ECO:0000256" key="8">
    <source>
        <dbReference type="PIRSR" id="PIRSR601519-1"/>
    </source>
</evidence>
<dbReference type="FunFam" id="1.20.1260.10:FF:000001">
    <property type="entry name" value="Non-heme ferritin"/>
    <property type="match status" value="1"/>
</dbReference>
<dbReference type="GO" id="GO:0006879">
    <property type="term" value="P:intracellular iron ion homeostasis"/>
    <property type="evidence" value="ECO:0007669"/>
    <property type="project" value="UniProtKB-KW"/>
</dbReference>
<protein>
    <recommendedName>
        <fullName evidence="9">Ferritin</fullName>
        <ecNumber evidence="9">1.16.3.2</ecNumber>
    </recommendedName>
</protein>
<name>A0A1G7N8I8_9FIRM</name>
<evidence type="ECO:0000313" key="11">
    <source>
        <dbReference type="EMBL" id="SDF70363.1"/>
    </source>
</evidence>
<evidence type="ECO:0000256" key="6">
    <source>
        <dbReference type="ARBA" id="ARBA00023004"/>
    </source>
</evidence>
<dbReference type="CDD" id="cd01055">
    <property type="entry name" value="Nonheme_Ferritin"/>
    <property type="match status" value="1"/>
</dbReference>
<comment type="catalytic activity">
    <reaction evidence="7 9">
        <text>4 Fe(2+) + O2 + 6 H2O = 4 iron(III) oxide-hydroxide + 12 H(+)</text>
        <dbReference type="Rhea" id="RHEA:11972"/>
        <dbReference type="ChEBI" id="CHEBI:15377"/>
        <dbReference type="ChEBI" id="CHEBI:15378"/>
        <dbReference type="ChEBI" id="CHEBI:15379"/>
        <dbReference type="ChEBI" id="CHEBI:29033"/>
        <dbReference type="ChEBI" id="CHEBI:78619"/>
        <dbReference type="EC" id="1.16.3.2"/>
    </reaction>
</comment>
<dbReference type="GO" id="GO:0004322">
    <property type="term" value="F:ferroxidase activity"/>
    <property type="evidence" value="ECO:0007669"/>
    <property type="project" value="TreeGrafter"/>
</dbReference>
<dbReference type="Gene3D" id="1.20.1260.10">
    <property type="match status" value="1"/>
</dbReference>
<dbReference type="GO" id="GO:0008198">
    <property type="term" value="F:ferrous iron binding"/>
    <property type="evidence" value="ECO:0007669"/>
    <property type="project" value="TreeGrafter"/>
</dbReference>
<evidence type="ECO:0000256" key="9">
    <source>
        <dbReference type="RuleBase" id="RU361145"/>
    </source>
</evidence>
<dbReference type="InterPro" id="IPR009040">
    <property type="entry name" value="Ferritin-like_diiron"/>
</dbReference>
<evidence type="ECO:0000256" key="5">
    <source>
        <dbReference type="ARBA" id="ARBA00023002"/>
    </source>
</evidence>
<comment type="function">
    <text evidence="1 9">Iron-storage protein.</text>
</comment>
<dbReference type="GO" id="GO:0006826">
    <property type="term" value="P:iron ion transport"/>
    <property type="evidence" value="ECO:0007669"/>
    <property type="project" value="InterPro"/>
</dbReference>
<dbReference type="GO" id="GO:0008199">
    <property type="term" value="F:ferric iron binding"/>
    <property type="evidence" value="ECO:0007669"/>
    <property type="project" value="InterPro"/>
</dbReference>
<dbReference type="Proteomes" id="UP000243333">
    <property type="component" value="Unassembled WGS sequence"/>
</dbReference>